<evidence type="ECO:0000313" key="2">
    <source>
        <dbReference type="EMBL" id="KAB3523276.1"/>
    </source>
</evidence>
<comment type="caution">
    <text evidence="2">The sequence shown here is derived from an EMBL/GenBank/DDBJ whole genome shotgun (WGS) entry which is preliminary data.</text>
</comment>
<dbReference type="Pfam" id="PF08310">
    <property type="entry name" value="LGFP"/>
    <property type="match status" value="3"/>
</dbReference>
<name>A0ABQ6VLE6_9CORY</name>
<gene>
    <name evidence="2" type="ORF">F8377_03820</name>
</gene>
<evidence type="ECO:0000256" key="1">
    <source>
        <dbReference type="SAM" id="SignalP"/>
    </source>
</evidence>
<dbReference type="Proteomes" id="UP000436181">
    <property type="component" value="Unassembled WGS sequence"/>
</dbReference>
<sequence length="428" mass="46343">MALVATLVSACLAASVAGATVVFGHPILGRIEEAFHRLGGVHHFGFATTPESIAANNGRFQHFRNSASIYWHPGVDRGVAHAVEGRIRDAWARGGWERSVLGYPITDELPTPDGVGRFNHFQGGSVYWSPASDAHQIGGAIRDKWASQGWETGPLGYPRTDELITPDGRGRFNRFDHGFIYWSAATGAHIVTKDIFDVWAATGWEAGRLGYPISDKYEVNGCVRQDFQRGAIQIFAPTGMVLPRFDNAAYSSYRQIYPLLTTSQAPEVHPAGVHREVTQHMGKYFPVPGCPDVVTVGTTCALPTAGGGTGQVRVTRMSDTGFSVTTQAGHPEGQGRILNIRFDTVTAPDTAESEVVFADDGLRKAYIGSDKTWIRMIVEAFGETSTSRVAGPFISDHVGTHVFSTMANTLRSALPRATTVYGPVTAHR</sequence>
<keyword evidence="3" id="KW-1185">Reference proteome</keyword>
<feature type="chain" id="PRO_5047401747" description="LGFP repeat-containing protein" evidence="1">
    <location>
        <begin position="20"/>
        <end position="428"/>
    </location>
</feature>
<reference evidence="2 3" key="1">
    <citation type="submission" date="2019-10" db="EMBL/GenBank/DDBJ databases">
        <title>Corynebacterium sp novel species isolated from the respiratory tract of Marmot.</title>
        <authorList>
            <person name="Zhang G."/>
        </authorList>
    </citation>
    <scope>NUCLEOTIDE SEQUENCE [LARGE SCALE GENOMIC DNA]</scope>
    <source>
        <strain evidence="2 3">336</strain>
    </source>
</reference>
<dbReference type="RefSeq" id="WP_151844284.1">
    <property type="nucleotide sequence ID" value="NZ_WBZJ01000001.1"/>
</dbReference>
<accession>A0ABQ6VLE6</accession>
<protein>
    <recommendedName>
        <fullName evidence="4">LGFP repeat-containing protein</fullName>
    </recommendedName>
</protein>
<keyword evidence="1" id="KW-0732">Signal</keyword>
<proteinExistence type="predicted"/>
<dbReference type="EMBL" id="WBZJ01000001">
    <property type="protein sequence ID" value="KAB3523276.1"/>
    <property type="molecule type" value="Genomic_DNA"/>
</dbReference>
<organism evidence="2 3">
    <name type="scientific">Corynebacterium zhongnanshanii</name>
    <dbReference type="NCBI Taxonomy" id="2768834"/>
    <lineage>
        <taxon>Bacteria</taxon>
        <taxon>Bacillati</taxon>
        <taxon>Actinomycetota</taxon>
        <taxon>Actinomycetes</taxon>
        <taxon>Mycobacteriales</taxon>
        <taxon>Corynebacteriaceae</taxon>
        <taxon>Corynebacterium</taxon>
    </lineage>
</organism>
<evidence type="ECO:0000313" key="3">
    <source>
        <dbReference type="Proteomes" id="UP000436181"/>
    </source>
</evidence>
<evidence type="ECO:0008006" key="4">
    <source>
        <dbReference type="Google" id="ProtNLM"/>
    </source>
</evidence>
<feature type="signal peptide" evidence="1">
    <location>
        <begin position="1"/>
        <end position="19"/>
    </location>
</feature>
<dbReference type="InterPro" id="IPR013207">
    <property type="entry name" value="LGFP"/>
</dbReference>